<dbReference type="PRINTS" id="PR00755">
    <property type="entry name" value="AFLATOXINBRP"/>
</dbReference>
<dbReference type="InterPro" id="IPR036864">
    <property type="entry name" value="Zn2-C6_fun-type_DNA-bd_sf"/>
</dbReference>
<dbReference type="GeneID" id="63834596"/>
<evidence type="ECO:0000256" key="3">
    <source>
        <dbReference type="ARBA" id="ARBA00023163"/>
    </source>
</evidence>
<feature type="compositionally biased region" description="Low complexity" evidence="5">
    <location>
        <begin position="12"/>
        <end position="25"/>
    </location>
</feature>
<dbReference type="PANTHER" id="PTHR31069">
    <property type="entry name" value="OLEATE-ACTIVATED TRANSCRIPTION FACTOR 1-RELATED"/>
    <property type="match status" value="1"/>
</dbReference>
<dbReference type="PROSITE" id="PS50048">
    <property type="entry name" value="ZN2_CY6_FUNGAL_2"/>
    <property type="match status" value="1"/>
</dbReference>
<sequence length="73" mass="7891">MPTPSPKPPTITIPSFSSSPSSSSSLHKAPALPKLRDSCRSCATAKLKCSKEKPTCARCAKRGRLCEYLVSRR</sequence>
<dbReference type="OrthoDB" id="2943660at2759"/>
<name>A0A9P4XYR7_CRYP1</name>
<dbReference type="EMBL" id="MU032349">
    <property type="protein sequence ID" value="KAF3763005.1"/>
    <property type="molecule type" value="Genomic_DNA"/>
</dbReference>
<keyword evidence="2" id="KW-0238">DNA-binding</keyword>
<organism evidence="7 8">
    <name type="scientific">Cryphonectria parasitica (strain ATCC 38755 / EP155)</name>
    <dbReference type="NCBI Taxonomy" id="660469"/>
    <lineage>
        <taxon>Eukaryota</taxon>
        <taxon>Fungi</taxon>
        <taxon>Dikarya</taxon>
        <taxon>Ascomycota</taxon>
        <taxon>Pezizomycotina</taxon>
        <taxon>Sordariomycetes</taxon>
        <taxon>Sordariomycetidae</taxon>
        <taxon>Diaporthales</taxon>
        <taxon>Cryphonectriaceae</taxon>
        <taxon>Cryphonectria-Endothia species complex</taxon>
        <taxon>Cryphonectria</taxon>
    </lineage>
</organism>
<evidence type="ECO:0000313" key="7">
    <source>
        <dbReference type="EMBL" id="KAF3763005.1"/>
    </source>
</evidence>
<dbReference type="CDD" id="cd00067">
    <property type="entry name" value="GAL4"/>
    <property type="match status" value="1"/>
</dbReference>
<evidence type="ECO:0000256" key="5">
    <source>
        <dbReference type="SAM" id="MobiDB-lite"/>
    </source>
</evidence>
<dbReference type="Proteomes" id="UP000803844">
    <property type="component" value="Unassembled WGS sequence"/>
</dbReference>
<dbReference type="AlphaFoldDB" id="A0A9P4XYR7"/>
<evidence type="ECO:0000256" key="4">
    <source>
        <dbReference type="ARBA" id="ARBA00023242"/>
    </source>
</evidence>
<dbReference type="RefSeq" id="XP_040773984.1">
    <property type="nucleotide sequence ID" value="XM_040917467.1"/>
</dbReference>
<feature type="compositionally biased region" description="Pro residues" evidence="5">
    <location>
        <begin position="1"/>
        <end position="11"/>
    </location>
</feature>
<keyword evidence="1" id="KW-0805">Transcription regulation</keyword>
<reference evidence="7" key="1">
    <citation type="journal article" date="2020" name="Phytopathology">
        <title>Genome sequence of the chestnut blight fungus Cryphonectria parasitica EP155: A fundamental resource for an archetypical invasive plant pathogen.</title>
        <authorList>
            <person name="Crouch J.A."/>
            <person name="Dawe A."/>
            <person name="Aerts A."/>
            <person name="Barry K."/>
            <person name="Churchill A.C.L."/>
            <person name="Grimwood J."/>
            <person name="Hillman B."/>
            <person name="Milgroom M.G."/>
            <person name="Pangilinan J."/>
            <person name="Smith M."/>
            <person name="Salamov A."/>
            <person name="Schmutz J."/>
            <person name="Yadav J."/>
            <person name="Grigoriev I.V."/>
            <person name="Nuss D."/>
        </authorList>
    </citation>
    <scope>NUCLEOTIDE SEQUENCE</scope>
    <source>
        <strain evidence="7">EP155</strain>
    </source>
</reference>
<protein>
    <recommendedName>
        <fullName evidence="6">Zn(2)-C6 fungal-type domain-containing protein</fullName>
    </recommendedName>
</protein>
<keyword evidence="3" id="KW-0804">Transcription</keyword>
<dbReference type="Pfam" id="PF00172">
    <property type="entry name" value="Zn_clus"/>
    <property type="match status" value="1"/>
</dbReference>
<dbReference type="GO" id="GO:0000981">
    <property type="term" value="F:DNA-binding transcription factor activity, RNA polymerase II-specific"/>
    <property type="evidence" value="ECO:0007669"/>
    <property type="project" value="InterPro"/>
</dbReference>
<feature type="domain" description="Zn(2)-C6 fungal-type" evidence="6">
    <location>
        <begin position="38"/>
        <end position="68"/>
    </location>
</feature>
<evidence type="ECO:0000256" key="1">
    <source>
        <dbReference type="ARBA" id="ARBA00023015"/>
    </source>
</evidence>
<keyword evidence="4" id="KW-0539">Nucleus</keyword>
<evidence type="ECO:0000313" key="8">
    <source>
        <dbReference type="Proteomes" id="UP000803844"/>
    </source>
</evidence>
<accession>A0A9P4XYR7</accession>
<keyword evidence="8" id="KW-1185">Reference proteome</keyword>
<feature type="non-terminal residue" evidence="7">
    <location>
        <position position="73"/>
    </location>
</feature>
<gene>
    <name evidence="7" type="ORF">M406DRAFT_261797</name>
</gene>
<dbReference type="SUPFAM" id="SSF57701">
    <property type="entry name" value="Zn2/Cys6 DNA-binding domain"/>
    <property type="match status" value="1"/>
</dbReference>
<evidence type="ECO:0000259" key="6">
    <source>
        <dbReference type="PROSITE" id="PS50048"/>
    </source>
</evidence>
<dbReference type="GO" id="GO:0003677">
    <property type="term" value="F:DNA binding"/>
    <property type="evidence" value="ECO:0007669"/>
    <property type="project" value="UniProtKB-KW"/>
</dbReference>
<dbReference type="PANTHER" id="PTHR31069:SF31">
    <property type="entry name" value="MONODICTYPHENONE CLUSTER TRANSCRIPTION FACTOR-RELATED"/>
    <property type="match status" value="1"/>
</dbReference>
<feature type="region of interest" description="Disordered" evidence="5">
    <location>
        <begin position="1"/>
        <end position="32"/>
    </location>
</feature>
<dbReference type="GO" id="GO:0008270">
    <property type="term" value="F:zinc ion binding"/>
    <property type="evidence" value="ECO:0007669"/>
    <property type="project" value="InterPro"/>
</dbReference>
<proteinExistence type="predicted"/>
<dbReference type="InterPro" id="IPR001138">
    <property type="entry name" value="Zn2Cys6_DnaBD"/>
</dbReference>
<dbReference type="Gene3D" id="4.10.240.10">
    <property type="entry name" value="Zn(2)-C6 fungal-type DNA-binding domain"/>
    <property type="match status" value="1"/>
</dbReference>
<dbReference type="PROSITE" id="PS00463">
    <property type="entry name" value="ZN2_CY6_FUNGAL_1"/>
    <property type="match status" value="1"/>
</dbReference>
<comment type="caution">
    <text evidence="7">The sequence shown here is derived from an EMBL/GenBank/DDBJ whole genome shotgun (WGS) entry which is preliminary data.</text>
</comment>
<evidence type="ECO:0000256" key="2">
    <source>
        <dbReference type="ARBA" id="ARBA00023125"/>
    </source>
</evidence>
<dbReference type="InterPro" id="IPR050675">
    <property type="entry name" value="OAF3"/>
</dbReference>